<feature type="transmembrane region" description="Helical" evidence="7">
    <location>
        <begin position="342"/>
        <end position="362"/>
    </location>
</feature>
<organism evidence="8 9">
    <name type="scientific">Pseudonocardia sediminis</name>
    <dbReference type="NCBI Taxonomy" id="1397368"/>
    <lineage>
        <taxon>Bacteria</taxon>
        <taxon>Bacillati</taxon>
        <taxon>Actinomycetota</taxon>
        <taxon>Actinomycetes</taxon>
        <taxon>Pseudonocardiales</taxon>
        <taxon>Pseudonocardiaceae</taxon>
        <taxon>Pseudonocardia</taxon>
    </lineage>
</organism>
<feature type="transmembrane region" description="Helical" evidence="7">
    <location>
        <begin position="374"/>
        <end position="393"/>
    </location>
</feature>
<evidence type="ECO:0000313" key="9">
    <source>
        <dbReference type="Proteomes" id="UP000291591"/>
    </source>
</evidence>
<feature type="transmembrane region" description="Helical" evidence="7">
    <location>
        <begin position="132"/>
        <end position="150"/>
    </location>
</feature>
<feature type="transmembrane region" description="Helical" evidence="7">
    <location>
        <begin position="197"/>
        <end position="216"/>
    </location>
</feature>
<keyword evidence="6 7" id="KW-0472">Membrane</keyword>
<evidence type="ECO:0000256" key="2">
    <source>
        <dbReference type="ARBA" id="ARBA00007430"/>
    </source>
</evidence>
<accession>A0A4Q7V325</accession>
<dbReference type="GO" id="GO:0005886">
    <property type="term" value="C:plasma membrane"/>
    <property type="evidence" value="ECO:0007669"/>
    <property type="project" value="UniProtKB-SubCell"/>
</dbReference>
<keyword evidence="4 7" id="KW-0812">Transmembrane</keyword>
<sequence>MRTEKDPDGPAARGGSGAVGSLSRVLRRGVVISAGTFALLQIVAFAQIVTLARLLTPAEIGLFAAGTVLTGFLISTSADGLAVALIQRDATDIEDAADTVFRASLLTGLALSLAALAAAPLIGLVFDSTAAATIAAAGSGVTLLHSLTVVPDALMQRRFDFRRRLIVNPSVALTNAGVAIGCAVGGLGVWSLVVANYASYVVWVVLSWSLGGWWPGRGRPTMRLWRELARFSFPLVLNGTAWRLREVFETVLVGRRLDEAAVGQYRYGRRLCMLPGTAVVEIGSYVLLPAFARISGDPERFRAGFRRALAVVWTASAALAAILVALGEPIVVVLLGEPWRDAGLALAAMAGFGLGEGLGAVSDEAVKGSGRSHLLHWTTAVSLVGTVGFLLVLAPLGLFGVGLAVSAANVAMGLTAVVVAAHVTGARVRDVLGGLVPAVVAGTVAVLAVGALEHLVVHSDRLALPLGLASLAGEALLVLGVFLVVLQVVAPSLAGELRGSLRRFASARG</sequence>
<comment type="caution">
    <text evidence="8">The sequence shown here is derived from an EMBL/GenBank/DDBJ whole genome shotgun (WGS) entry which is preliminary data.</text>
</comment>
<evidence type="ECO:0000256" key="1">
    <source>
        <dbReference type="ARBA" id="ARBA00004651"/>
    </source>
</evidence>
<feature type="transmembrane region" description="Helical" evidence="7">
    <location>
        <begin position="399"/>
        <end position="419"/>
    </location>
</feature>
<keyword evidence="3" id="KW-1003">Cell membrane</keyword>
<protein>
    <submittedName>
        <fullName evidence="8">PST family polysaccharide transporter</fullName>
    </submittedName>
</protein>
<dbReference type="EMBL" id="SHKL01000001">
    <property type="protein sequence ID" value="RZT87938.1"/>
    <property type="molecule type" value="Genomic_DNA"/>
</dbReference>
<dbReference type="PANTHER" id="PTHR30250">
    <property type="entry name" value="PST FAMILY PREDICTED COLANIC ACID TRANSPORTER"/>
    <property type="match status" value="1"/>
</dbReference>
<reference evidence="8 9" key="1">
    <citation type="submission" date="2019-02" db="EMBL/GenBank/DDBJ databases">
        <title>Sequencing the genomes of 1000 actinobacteria strains.</title>
        <authorList>
            <person name="Klenk H.-P."/>
        </authorList>
    </citation>
    <scope>NUCLEOTIDE SEQUENCE [LARGE SCALE GENOMIC DNA]</scope>
    <source>
        <strain evidence="8 9">DSM 45779</strain>
    </source>
</reference>
<feature type="transmembrane region" description="Helical" evidence="7">
    <location>
        <begin position="171"/>
        <end position="191"/>
    </location>
</feature>
<proteinExistence type="inferred from homology"/>
<feature type="transmembrane region" description="Helical" evidence="7">
    <location>
        <begin position="310"/>
        <end position="336"/>
    </location>
</feature>
<dbReference type="PANTHER" id="PTHR30250:SF10">
    <property type="entry name" value="LIPOPOLYSACCHARIDE BIOSYNTHESIS PROTEIN WZXC"/>
    <property type="match status" value="1"/>
</dbReference>
<comment type="subcellular location">
    <subcellularLocation>
        <location evidence="1">Cell membrane</location>
        <topology evidence="1">Multi-pass membrane protein</topology>
    </subcellularLocation>
</comment>
<feature type="transmembrane region" description="Helical" evidence="7">
    <location>
        <begin position="431"/>
        <end position="452"/>
    </location>
</feature>
<evidence type="ECO:0000256" key="5">
    <source>
        <dbReference type="ARBA" id="ARBA00022989"/>
    </source>
</evidence>
<evidence type="ECO:0000256" key="4">
    <source>
        <dbReference type="ARBA" id="ARBA00022692"/>
    </source>
</evidence>
<comment type="similarity">
    <text evidence="2">Belongs to the polysaccharide synthase family.</text>
</comment>
<feature type="transmembrane region" description="Helical" evidence="7">
    <location>
        <begin position="472"/>
        <end position="494"/>
    </location>
</feature>
<evidence type="ECO:0000313" key="8">
    <source>
        <dbReference type="EMBL" id="RZT87938.1"/>
    </source>
</evidence>
<evidence type="ECO:0000256" key="3">
    <source>
        <dbReference type="ARBA" id="ARBA00022475"/>
    </source>
</evidence>
<dbReference type="InterPro" id="IPR050833">
    <property type="entry name" value="Poly_Biosynth_Transport"/>
</dbReference>
<feature type="transmembrane region" description="Helical" evidence="7">
    <location>
        <begin position="30"/>
        <end position="54"/>
    </location>
</feature>
<evidence type="ECO:0000256" key="7">
    <source>
        <dbReference type="SAM" id="Phobius"/>
    </source>
</evidence>
<feature type="transmembrane region" description="Helical" evidence="7">
    <location>
        <begin position="60"/>
        <end position="85"/>
    </location>
</feature>
<dbReference type="Proteomes" id="UP000291591">
    <property type="component" value="Unassembled WGS sequence"/>
</dbReference>
<keyword evidence="5 7" id="KW-1133">Transmembrane helix</keyword>
<evidence type="ECO:0000256" key="6">
    <source>
        <dbReference type="ARBA" id="ARBA00023136"/>
    </source>
</evidence>
<dbReference type="AlphaFoldDB" id="A0A4Q7V325"/>
<name>A0A4Q7V325_PSEST</name>
<dbReference type="OrthoDB" id="3609824at2"/>
<feature type="transmembrane region" description="Helical" evidence="7">
    <location>
        <begin position="105"/>
        <end position="126"/>
    </location>
</feature>
<dbReference type="Pfam" id="PF13440">
    <property type="entry name" value="Polysacc_synt_3"/>
    <property type="match status" value="1"/>
</dbReference>
<gene>
    <name evidence="8" type="ORF">EV383_4870</name>
</gene>
<dbReference type="RefSeq" id="WP_130292019.1">
    <property type="nucleotide sequence ID" value="NZ_SHKL01000001.1"/>
</dbReference>
<keyword evidence="9" id="KW-1185">Reference proteome</keyword>